<sequence>MEGKGKKKPPSCDHNWAELLRDMLLVIFLKIGMMEVFRAAELVCHSWRKVVKEEPILWRKIDMSHMTDRDYKYPHHGPISLMRLIRLAIDRSGGQLEEFSVSMVNDDTVRYLCNRTSVLKRLCLLSSNGLSEKVIAETVKRQPLLEEIQIRVRERSFNGKLIEVVGKECPRLKSFKFNKTWCYYGGNRSDDDEALVISKTMHQLRHLQLIYNRVTNEGLKAILDGCPHLETLDIIDCYNVNMDRAVNGITFDVFRRRSVLTERMAEQFFISWYVAERRTEYSLVSLT</sequence>
<evidence type="ECO:0000313" key="1">
    <source>
        <dbReference type="EMBL" id="KAJ1698128.1"/>
    </source>
</evidence>
<proteinExistence type="predicted"/>
<dbReference type="PANTHER" id="PTHR38926:SF2">
    <property type="entry name" value="F-BOX_LRR-REPEAT PROTEIN 21-RELATED"/>
    <property type="match status" value="1"/>
</dbReference>
<keyword evidence="2" id="KW-1185">Reference proteome</keyword>
<evidence type="ECO:0008006" key="3">
    <source>
        <dbReference type="Google" id="ProtNLM"/>
    </source>
</evidence>
<dbReference type="Gene3D" id="3.80.10.10">
    <property type="entry name" value="Ribonuclease Inhibitor"/>
    <property type="match status" value="1"/>
</dbReference>
<dbReference type="InterPro" id="IPR036047">
    <property type="entry name" value="F-box-like_dom_sf"/>
</dbReference>
<accession>A0A9Q0HUB5</accession>
<dbReference type="SUPFAM" id="SSF81383">
    <property type="entry name" value="F-box domain"/>
    <property type="match status" value="1"/>
</dbReference>
<comment type="caution">
    <text evidence="1">The sequence shown here is derived from an EMBL/GenBank/DDBJ whole genome shotgun (WGS) entry which is preliminary data.</text>
</comment>
<dbReference type="SUPFAM" id="SSF52047">
    <property type="entry name" value="RNI-like"/>
    <property type="match status" value="1"/>
</dbReference>
<dbReference type="InterPro" id="IPR032675">
    <property type="entry name" value="LRR_dom_sf"/>
</dbReference>
<dbReference type="PANTHER" id="PTHR38926">
    <property type="entry name" value="F-BOX DOMAIN CONTAINING PROTEIN, EXPRESSED"/>
    <property type="match status" value="1"/>
</dbReference>
<dbReference type="AlphaFoldDB" id="A0A9Q0HUB5"/>
<dbReference type="OrthoDB" id="647451at2759"/>
<protein>
    <recommendedName>
        <fullName evidence="3">F-box domain-containing protein</fullName>
    </recommendedName>
</protein>
<dbReference type="EMBL" id="JAMQYH010000002">
    <property type="protein sequence ID" value="KAJ1698128.1"/>
    <property type="molecule type" value="Genomic_DNA"/>
</dbReference>
<dbReference type="Gene3D" id="1.20.1280.50">
    <property type="match status" value="1"/>
</dbReference>
<organism evidence="1 2">
    <name type="scientific">Rhynchospora breviuscula</name>
    <dbReference type="NCBI Taxonomy" id="2022672"/>
    <lineage>
        <taxon>Eukaryota</taxon>
        <taxon>Viridiplantae</taxon>
        <taxon>Streptophyta</taxon>
        <taxon>Embryophyta</taxon>
        <taxon>Tracheophyta</taxon>
        <taxon>Spermatophyta</taxon>
        <taxon>Magnoliopsida</taxon>
        <taxon>Liliopsida</taxon>
        <taxon>Poales</taxon>
        <taxon>Cyperaceae</taxon>
        <taxon>Cyperoideae</taxon>
        <taxon>Rhynchosporeae</taxon>
        <taxon>Rhynchospora</taxon>
    </lineage>
</organism>
<dbReference type="Proteomes" id="UP001151287">
    <property type="component" value="Unassembled WGS sequence"/>
</dbReference>
<reference evidence="1" key="1">
    <citation type="journal article" date="2022" name="Cell">
        <title>Repeat-based holocentromeres influence genome architecture and karyotype evolution.</title>
        <authorList>
            <person name="Hofstatter P.G."/>
            <person name="Thangavel G."/>
            <person name="Lux T."/>
            <person name="Neumann P."/>
            <person name="Vondrak T."/>
            <person name="Novak P."/>
            <person name="Zhang M."/>
            <person name="Costa L."/>
            <person name="Castellani M."/>
            <person name="Scott A."/>
            <person name="Toegelov H."/>
            <person name="Fuchs J."/>
            <person name="Mata-Sucre Y."/>
            <person name="Dias Y."/>
            <person name="Vanzela A.L.L."/>
            <person name="Huettel B."/>
            <person name="Almeida C.C.S."/>
            <person name="Simkova H."/>
            <person name="Souza G."/>
            <person name="Pedrosa-Harand A."/>
            <person name="Macas J."/>
            <person name="Mayer K.F.X."/>
            <person name="Houben A."/>
            <person name="Marques A."/>
        </authorList>
    </citation>
    <scope>NUCLEOTIDE SEQUENCE</scope>
    <source>
        <strain evidence="1">RhyBre1mFocal</strain>
    </source>
</reference>
<gene>
    <name evidence="1" type="ORF">LUZ63_006640</name>
</gene>
<name>A0A9Q0HUB5_9POAL</name>
<evidence type="ECO:0000313" key="2">
    <source>
        <dbReference type="Proteomes" id="UP001151287"/>
    </source>
</evidence>